<sequence>MDSPGRNEDTPLKAKSTTGPPRQSTAHSEAKRDRQTSASNRALTGGKMRKMLDKDTTECKDSDNRVPMKRDRNGDFLDSDAPAIRGASYLDAEDEPPRKRGRQIEGADPEADPEAVVTKMERAEFYGESDDPEASTTFVIYSGDDRPQSTLSLLHDDIRNLKTNLKKGGRVGSIQDPAAAVTWLEEHWEDPLLVSIRRRSYGGPFAQMLFLTKPALALFGPCTDKVLRDLAESLRELSGFPVVIRPTYDAPKRLLTPPEIGYEGSARDSSYDGQPEATDREHRTQLTLRINKSHTHAVDIRYNLKFPDSETGHASSNPTSSHSEVIALVDLRIKTRPGQTEVDRSYASFGFLAHREQSIQSLRREPDFSDKLYKHGVSTSLEFPGVEAMSEKSLIDYTDSYMLIIHRKPIILDLAYNILSKFTYAVGNTVLQWLQSRYNYNTLGIINNNPRTDQQFLGSAHRE</sequence>
<feature type="compositionally biased region" description="Basic and acidic residues" evidence="1">
    <location>
        <begin position="95"/>
        <end position="105"/>
    </location>
</feature>
<proteinExistence type="predicted"/>
<name>A0A8H6XPT0_9AGAR</name>
<gene>
    <name evidence="2" type="ORF">MVEN_01705200</name>
</gene>
<dbReference type="AlphaFoldDB" id="A0A8H6XPT0"/>
<organism evidence="2 3">
    <name type="scientific">Mycena venus</name>
    <dbReference type="NCBI Taxonomy" id="2733690"/>
    <lineage>
        <taxon>Eukaryota</taxon>
        <taxon>Fungi</taxon>
        <taxon>Dikarya</taxon>
        <taxon>Basidiomycota</taxon>
        <taxon>Agaricomycotina</taxon>
        <taxon>Agaricomycetes</taxon>
        <taxon>Agaricomycetidae</taxon>
        <taxon>Agaricales</taxon>
        <taxon>Marasmiineae</taxon>
        <taxon>Mycenaceae</taxon>
        <taxon>Mycena</taxon>
    </lineage>
</organism>
<evidence type="ECO:0000313" key="3">
    <source>
        <dbReference type="Proteomes" id="UP000620124"/>
    </source>
</evidence>
<evidence type="ECO:0000256" key="1">
    <source>
        <dbReference type="SAM" id="MobiDB-lite"/>
    </source>
</evidence>
<protein>
    <submittedName>
        <fullName evidence="2">Uncharacterized protein</fullName>
    </submittedName>
</protein>
<feature type="compositionally biased region" description="Basic and acidic residues" evidence="1">
    <location>
        <begin position="50"/>
        <end position="75"/>
    </location>
</feature>
<evidence type="ECO:0000313" key="2">
    <source>
        <dbReference type="EMBL" id="KAF7344150.1"/>
    </source>
</evidence>
<keyword evidence="3" id="KW-1185">Reference proteome</keyword>
<comment type="caution">
    <text evidence="2">The sequence shown here is derived from an EMBL/GenBank/DDBJ whole genome shotgun (WGS) entry which is preliminary data.</text>
</comment>
<dbReference type="OrthoDB" id="3066481at2759"/>
<dbReference type="Proteomes" id="UP000620124">
    <property type="component" value="Unassembled WGS sequence"/>
</dbReference>
<feature type="region of interest" description="Disordered" evidence="1">
    <location>
        <begin position="255"/>
        <end position="279"/>
    </location>
</feature>
<feature type="compositionally biased region" description="Polar residues" evidence="1">
    <location>
        <begin position="15"/>
        <end position="27"/>
    </location>
</feature>
<feature type="compositionally biased region" description="Basic and acidic residues" evidence="1">
    <location>
        <begin position="1"/>
        <end position="12"/>
    </location>
</feature>
<reference evidence="2" key="1">
    <citation type="submission" date="2020-05" db="EMBL/GenBank/DDBJ databases">
        <title>Mycena genomes resolve the evolution of fungal bioluminescence.</title>
        <authorList>
            <person name="Tsai I.J."/>
        </authorList>
    </citation>
    <scope>NUCLEOTIDE SEQUENCE</scope>
    <source>
        <strain evidence="2">CCC161011</strain>
    </source>
</reference>
<accession>A0A8H6XPT0</accession>
<feature type="region of interest" description="Disordered" evidence="1">
    <location>
        <begin position="1"/>
        <end position="115"/>
    </location>
</feature>
<dbReference type="EMBL" id="JACAZI010000015">
    <property type="protein sequence ID" value="KAF7344150.1"/>
    <property type="molecule type" value="Genomic_DNA"/>
</dbReference>